<dbReference type="EMBL" id="CM023491">
    <property type="protein sequence ID" value="KAH6941963.1"/>
    <property type="molecule type" value="Genomic_DNA"/>
</dbReference>
<dbReference type="Proteomes" id="UP000821845">
    <property type="component" value="Chromosome 11"/>
</dbReference>
<reference evidence="1" key="1">
    <citation type="submission" date="2020-05" db="EMBL/GenBank/DDBJ databases">
        <title>Large-scale comparative analyses of tick genomes elucidate their genetic diversity and vector capacities.</title>
        <authorList>
            <person name="Jia N."/>
            <person name="Wang J."/>
            <person name="Shi W."/>
            <person name="Du L."/>
            <person name="Sun Y."/>
            <person name="Zhan W."/>
            <person name="Jiang J."/>
            <person name="Wang Q."/>
            <person name="Zhang B."/>
            <person name="Ji P."/>
            <person name="Sakyi L.B."/>
            <person name="Cui X."/>
            <person name="Yuan T."/>
            <person name="Jiang B."/>
            <person name="Yang W."/>
            <person name="Lam T.T.-Y."/>
            <person name="Chang Q."/>
            <person name="Ding S."/>
            <person name="Wang X."/>
            <person name="Zhu J."/>
            <person name="Ruan X."/>
            <person name="Zhao L."/>
            <person name="Wei J."/>
            <person name="Que T."/>
            <person name="Du C."/>
            <person name="Cheng J."/>
            <person name="Dai P."/>
            <person name="Han X."/>
            <person name="Huang E."/>
            <person name="Gao Y."/>
            <person name="Liu J."/>
            <person name="Shao H."/>
            <person name="Ye R."/>
            <person name="Li L."/>
            <person name="Wei W."/>
            <person name="Wang X."/>
            <person name="Wang C."/>
            <person name="Yang T."/>
            <person name="Huo Q."/>
            <person name="Li W."/>
            <person name="Guo W."/>
            <person name="Chen H."/>
            <person name="Zhou L."/>
            <person name="Ni X."/>
            <person name="Tian J."/>
            <person name="Zhou Y."/>
            <person name="Sheng Y."/>
            <person name="Liu T."/>
            <person name="Pan Y."/>
            <person name="Xia L."/>
            <person name="Li J."/>
            <person name="Zhao F."/>
            <person name="Cao W."/>
        </authorList>
    </citation>
    <scope>NUCLEOTIDE SEQUENCE</scope>
    <source>
        <strain evidence="1">Hyas-2018</strain>
    </source>
</reference>
<keyword evidence="2" id="KW-1185">Reference proteome</keyword>
<protein>
    <submittedName>
        <fullName evidence="1">Uncharacterized protein</fullName>
    </submittedName>
</protein>
<organism evidence="1 2">
    <name type="scientific">Hyalomma asiaticum</name>
    <name type="common">Tick</name>
    <dbReference type="NCBI Taxonomy" id="266040"/>
    <lineage>
        <taxon>Eukaryota</taxon>
        <taxon>Metazoa</taxon>
        <taxon>Ecdysozoa</taxon>
        <taxon>Arthropoda</taxon>
        <taxon>Chelicerata</taxon>
        <taxon>Arachnida</taxon>
        <taxon>Acari</taxon>
        <taxon>Parasitiformes</taxon>
        <taxon>Ixodida</taxon>
        <taxon>Ixodoidea</taxon>
        <taxon>Ixodidae</taxon>
        <taxon>Hyalomminae</taxon>
        <taxon>Hyalomma</taxon>
    </lineage>
</organism>
<evidence type="ECO:0000313" key="1">
    <source>
        <dbReference type="EMBL" id="KAH6941963.1"/>
    </source>
</evidence>
<gene>
    <name evidence="1" type="ORF">HPB50_025683</name>
</gene>
<name>A0ACB7T4T6_HYAAI</name>
<evidence type="ECO:0000313" key="2">
    <source>
        <dbReference type="Proteomes" id="UP000821845"/>
    </source>
</evidence>
<sequence length="183" mass="21156">MRNGHKNLDREDAQTDDTRDDDDQPHCTQQDHPAAVATSRCPANQQPRARRTKRPRCSSPLPVVCFTPCRLRTRLRRREGSRQRRARYRSAAPTVSGRGLNYGHRRSREGERTTAADLYLFDACRRRPPPFFQTRICLFGSRRITRRVLASETVPFQKNVSRHQPHLQPPSYSLADETVTSPH</sequence>
<accession>A0ACB7T4T6</accession>
<comment type="caution">
    <text evidence="1">The sequence shown here is derived from an EMBL/GenBank/DDBJ whole genome shotgun (WGS) entry which is preliminary data.</text>
</comment>
<proteinExistence type="predicted"/>